<feature type="domain" description="Exonuclease" evidence="19">
    <location>
        <begin position="2"/>
        <end position="179"/>
    </location>
</feature>
<dbReference type="GO" id="GO:0005829">
    <property type="term" value="C:cytosol"/>
    <property type="evidence" value="ECO:0007669"/>
    <property type="project" value="TreeGrafter"/>
</dbReference>
<dbReference type="SUPFAM" id="SSF53098">
    <property type="entry name" value="Ribonuclease H-like"/>
    <property type="match status" value="1"/>
</dbReference>
<reference evidence="21" key="1">
    <citation type="submission" date="2015-01" db="EMBL/GenBank/DDBJ databases">
        <authorList>
            <person name="Manzano-Marin A."/>
            <person name="Manzano-Marin A."/>
        </authorList>
    </citation>
    <scope>NUCLEOTIDE SEQUENCE [LARGE SCALE GENOMIC DNA]</scope>
    <source>
        <strain evidence="21">obscurior</strain>
    </source>
</reference>
<keyword evidence="10 18" id="KW-0269">Exonuclease</keyword>
<dbReference type="FunFam" id="3.30.420.10:FF:000012">
    <property type="entry name" value="DNA polymerase III subunit epsilon"/>
    <property type="match status" value="1"/>
</dbReference>
<feature type="binding site" evidence="16">
    <location>
        <position position="162"/>
    </location>
    <ligand>
        <name>substrate</name>
    </ligand>
</feature>
<evidence type="ECO:0000256" key="9">
    <source>
        <dbReference type="ARBA" id="ARBA00022801"/>
    </source>
</evidence>
<dbReference type="STRING" id="1594731.WEOB_052"/>
<comment type="cofactor">
    <cofactor evidence="1 18">
        <name>Mn(2+)</name>
        <dbReference type="ChEBI" id="CHEBI:29035"/>
    </cofactor>
</comment>
<dbReference type="GO" id="GO:0008408">
    <property type="term" value="F:3'-5' exonuclease activity"/>
    <property type="evidence" value="ECO:0007669"/>
    <property type="project" value="TreeGrafter"/>
</dbReference>
<keyword evidence="4 18" id="KW-0808">Transferase</keyword>
<dbReference type="InterPro" id="IPR006054">
    <property type="entry name" value="DnaQ"/>
</dbReference>
<evidence type="ECO:0000256" key="18">
    <source>
        <dbReference type="RuleBase" id="RU364087"/>
    </source>
</evidence>
<evidence type="ECO:0000313" key="20">
    <source>
        <dbReference type="EMBL" id="CEN32013.1"/>
    </source>
</evidence>
<feature type="binding site" evidence="16">
    <location>
        <position position="61"/>
    </location>
    <ligand>
        <name>substrate</name>
    </ligand>
</feature>
<evidence type="ECO:0000256" key="4">
    <source>
        <dbReference type="ARBA" id="ARBA00022679"/>
    </source>
</evidence>
<gene>
    <name evidence="18 20" type="primary">dnaQ</name>
    <name evidence="20" type="ORF">WEOB_052</name>
</gene>
<dbReference type="Proteomes" id="UP000242753">
    <property type="component" value="Chromosome I"/>
</dbReference>
<dbReference type="InterPro" id="IPR036397">
    <property type="entry name" value="RNaseH_sf"/>
</dbReference>
<organism evidence="20 21">
    <name type="scientific">Candidatus Westeberhardia cardiocondylae</name>
    <dbReference type="NCBI Taxonomy" id="1594731"/>
    <lineage>
        <taxon>Bacteria</taxon>
        <taxon>Pseudomonadati</taxon>
        <taxon>Pseudomonadota</taxon>
        <taxon>Gammaproteobacteria</taxon>
        <taxon>Enterobacterales</taxon>
        <taxon>Enterobacteriaceae</taxon>
        <taxon>ant endosymbionts</taxon>
        <taxon>Candidatus Westeberhardia</taxon>
    </lineage>
</organism>
<dbReference type="NCBIfam" id="NF004316">
    <property type="entry name" value="PRK05711.1"/>
    <property type="match status" value="1"/>
</dbReference>
<evidence type="ECO:0000256" key="11">
    <source>
        <dbReference type="ARBA" id="ARBA00022842"/>
    </source>
</evidence>
<evidence type="ECO:0000256" key="5">
    <source>
        <dbReference type="ARBA" id="ARBA00022695"/>
    </source>
</evidence>
<dbReference type="PATRIC" id="fig|1594731.3.peg.43"/>
<comment type="subunit">
    <text evidence="18">The DNA polymerase holoenzyme is a complex that contains 10 different types of subunits. These subunits are organized into 3 functionally essential subassemblies: the pol III core, the beta sliding clamp processivity factor and the clamp-loading complex. The pol III core (subunits alpha,epsilon and theta) contains the polymerase and the 3'-5' exonuclease proofreading activities. The polymerase is tethered to the template via the sliding clamp processivity factor. The clamp-loading complex assembles the beta processivity factor onto the primer template and plays a central role in the organization and communication at the replication fork. This complex contains delta, delta', psi and chi, and copies of either or both of two different DnaX proteins, gamma and tau.</text>
</comment>
<keyword evidence="7 18" id="KW-0540">Nuclease</keyword>
<feature type="active site" description="Proton acceptor" evidence="15">
    <location>
        <position position="157"/>
    </location>
</feature>
<dbReference type="EC" id="2.7.7.7" evidence="2 18"/>
<dbReference type="InterPro" id="IPR013520">
    <property type="entry name" value="Ribonucl_H"/>
</dbReference>
<dbReference type="InterPro" id="IPR012337">
    <property type="entry name" value="RNaseH-like_sf"/>
</dbReference>
<dbReference type="GO" id="GO:0003677">
    <property type="term" value="F:DNA binding"/>
    <property type="evidence" value="ECO:0007669"/>
    <property type="project" value="InterPro"/>
</dbReference>
<evidence type="ECO:0000256" key="10">
    <source>
        <dbReference type="ARBA" id="ARBA00022839"/>
    </source>
</evidence>
<feature type="binding site" evidence="17">
    <location>
        <position position="162"/>
    </location>
    <ligand>
        <name>a divalent metal cation</name>
        <dbReference type="ChEBI" id="CHEBI:60240"/>
        <label>1</label>
        <note>catalytic</note>
    </ligand>
</feature>
<dbReference type="GO" id="GO:0003887">
    <property type="term" value="F:DNA-directed DNA polymerase activity"/>
    <property type="evidence" value="ECO:0007669"/>
    <property type="project" value="UniProtKB-KW"/>
</dbReference>
<feature type="binding site" evidence="16">
    <location>
        <position position="7"/>
    </location>
    <ligand>
        <name>substrate</name>
    </ligand>
</feature>
<feature type="binding site" evidence="17">
    <location>
        <position position="7"/>
    </location>
    <ligand>
        <name>a divalent metal cation</name>
        <dbReference type="ChEBI" id="CHEBI:60240"/>
        <label>1</label>
        <note>catalytic</note>
    </ligand>
</feature>
<accession>A0A0H5BWJ9</accession>
<evidence type="ECO:0000259" key="19">
    <source>
        <dbReference type="SMART" id="SM00479"/>
    </source>
</evidence>
<dbReference type="EMBL" id="LN774881">
    <property type="protein sequence ID" value="CEN32013.1"/>
    <property type="molecule type" value="Genomic_DNA"/>
</dbReference>
<evidence type="ECO:0000256" key="15">
    <source>
        <dbReference type="PIRSR" id="PIRSR606309-1"/>
    </source>
</evidence>
<comment type="catalytic activity">
    <reaction evidence="14 18">
        <text>DNA(n) + a 2'-deoxyribonucleoside 5'-triphosphate = DNA(n+1) + diphosphate</text>
        <dbReference type="Rhea" id="RHEA:22508"/>
        <dbReference type="Rhea" id="RHEA-COMP:17339"/>
        <dbReference type="Rhea" id="RHEA-COMP:17340"/>
        <dbReference type="ChEBI" id="CHEBI:33019"/>
        <dbReference type="ChEBI" id="CHEBI:61560"/>
        <dbReference type="ChEBI" id="CHEBI:173112"/>
        <dbReference type="EC" id="2.7.7.7"/>
    </reaction>
</comment>
<comment type="function">
    <text evidence="18">DNA polymerase III is a complex, multichain enzyme responsible for most of the replicative synthesis in bacteria. The epsilon subunit contain the editing function and is a proofreading 3'-5' exonuclease.</text>
</comment>
<dbReference type="KEGG" id="wca:WEOB_052"/>
<evidence type="ECO:0000256" key="8">
    <source>
        <dbReference type="ARBA" id="ARBA00022723"/>
    </source>
</evidence>
<comment type="cofactor">
    <cofactor evidence="17">
        <name>Mg(2+)</name>
        <dbReference type="ChEBI" id="CHEBI:18420"/>
    </cofactor>
    <cofactor evidence="17">
        <name>Mn(2+)</name>
        <dbReference type="ChEBI" id="CHEBI:29035"/>
    </cofactor>
    <text evidence="17">Binds 2 divalent metal cations. Magnesium or manganese.</text>
</comment>
<dbReference type="PANTHER" id="PTHR30231">
    <property type="entry name" value="DNA POLYMERASE III SUBUNIT EPSILON"/>
    <property type="match status" value="1"/>
</dbReference>
<dbReference type="NCBIfam" id="TIGR00573">
    <property type="entry name" value="dnaq"/>
    <property type="match status" value="1"/>
</dbReference>
<dbReference type="InterPro" id="IPR006309">
    <property type="entry name" value="DnaQ_proteo"/>
</dbReference>
<keyword evidence="12 18" id="KW-0239">DNA-directed DNA polymerase</keyword>
<evidence type="ECO:0000256" key="16">
    <source>
        <dbReference type="PIRSR" id="PIRSR606309-2"/>
    </source>
</evidence>
<evidence type="ECO:0000256" key="7">
    <source>
        <dbReference type="ARBA" id="ARBA00022722"/>
    </source>
</evidence>
<protein>
    <recommendedName>
        <fullName evidence="3 18">DNA polymerase III subunit epsilon</fullName>
        <ecNumber evidence="2 18">2.7.7.7</ecNumber>
    </recommendedName>
</protein>
<evidence type="ECO:0000256" key="12">
    <source>
        <dbReference type="ARBA" id="ARBA00022932"/>
    </source>
</evidence>
<dbReference type="Pfam" id="PF00929">
    <property type="entry name" value="RNase_T"/>
    <property type="match status" value="1"/>
</dbReference>
<feature type="binding site" evidence="16">
    <location>
        <position position="9"/>
    </location>
    <ligand>
        <name>substrate</name>
    </ligand>
</feature>
<evidence type="ECO:0000256" key="2">
    <source>
        <dbReference type="ARBA" id="ARBA00012417"/>
    </source>
</evidence>
<keyword evidence="13 17" id="KW-0464">Manganese</keyword>
<keyword evidence="9 18" id="KW-0378">Hydrolase</keyword>
<dbReference type="CDD" id="cd06131">
    <property type="entry name" value="DNA_pol_III_epsilon_Ecoli_like"/>
    <property type="match status" value="1"/>
</dbReference>
<dbReference type="GO" id="GO:0046872">
    <property type="term" value="F:metal ion binding"/>
    <property type="evidence" value="ECO:0007669"/>
    <property type="project" value="UniProtKB-KW"/>
</dbReference>
<dbReference type="PANTHER" id="PTHR30231:SF41">
    <property type="entry name" value="DNA POLYMERASE III SUBUNIT EPSILON"/>
    <property type="match status" value="1"/>
</dbReference>
<evidence type="ECO:0000256" key="13">
    <source>
        <dbReference type="ARBA" id="ARBA00023211"/>
    </source>
</evidence>
<dbReference type="GO" id="GO:0045004">
    <property type="term" value="P:DNA replication proofreading"/>
    <property type="evidence" value="ECO:0007669"/>
    <property type="project" value="TreeGrafter"/>
</dbReference>
<dbReference type="RefSeq" id="WP_281263919.1">
    <property type="nucleotide sequence ID" value="NZ_LN774881.1"/>
</dbReference>
<dbReference type="AlphaFoldDB" id="A0A0H5BWJ9"/>
<proteinExistence type="predicted"/>
<evidence type="ECO:0000256" key="6">
    <source>
        <dbReference type="ARBA" id="ARBA00022705"/>
    </source>
</evidence>
<keyword evidence="8 17" id="KW-0479">Metal-binding</keyword>
<evidence type="ECO:0000256" key="17">
    <source>
        <dbReference type="PIRSR" id="PIRSR606309-3"/>
    </source>
</evidence>
<dbReference type="Gene3D" id="3.30.420.10">
    <property type="entry name" value="Ribonuclease H-like superfamily/Ribonuclease H"/>
    <property type="match status" value="1"/>
</dbReference>
<dbReference type="SMART" id="SM00479">
    <property type="entry name" value="EXOIII"/>
    <property type="match status" value="1"/>
</dbReference>
<keyword evidence="5 18" id="KW-0548">Nucleotidyltransferase</keyword>
<evidence type="ECO:0000256" key="14">
    <source>
        <dbReference type="ARBA" id="ARBA00049244"/>
    </source>
</evidence>
<name>A0A0H5BWJ9_9ENTR</name>
<keyword evidence="11 17" id="KW-0460">Magnesium</keyword>
<evidence type="ECO:0000313" key="21">
    <source>
        <dbReference type="Proteomes" id="UP000242753"/>
    </source>
</evidence>
<sequence>MRQIILDTETTGMNKSGTHFDGHKIIEIGAVEIINRRITGRHFHTYLNPQRTVSEEAFGVHGISDSVLCDKPVFKDIVCKFLNFVSGSELVLHNAYFDIGFINYEIAMLNYNFQKIESLCKIIDTLKLARKMFPGKKNNLNALCDRYGINNNNRTLHGALLDAEILANVFLHMTSGQTSLHFFSEIDKKQENIQNIAKIKVKSKNCRKNLKIIDTNHEELFAHKNQLLLIKKRCGTCFWLDE</sequence>
<feature type="binding site" evidence="16">
    <location>
        <position position="56"/>
    </location>
    <ligand>
        <name>substrate</name>
    </ligand>
</feature>
<evidence type="ECO:0000256" key="1">
    <source>
        <dbReference type="ARBA" id="ARBA00001936"/>
    </source>
</evidence>
<keyword evidence="21" id="KW-1185">Reference proteome</keyword>
<feature type="binding site" evidence="17">
    <location>
        <position position="9"/>
    </location>
    <ligand>
        <name>a divalent metal cation</name>
        <dbReference type="ChEBI" id="CHEBI:60240"/>
        <label>1</label>
        <note>catalytic</note>
    </ligand>
</feature>
<evidence type="ECO:0000256" key="3">
    <source>
        <dbReference type="ARBA" id="ARBA00020352"/>
    </source>
</evidence>
<keyword evidence="6 18" id="KW-0235">DNA replication</keyword>
<dbReference type="NCBIfam" id="TIGR01406">
    <property type="entry name" value="dnaQ_proteo"/>
    <property type="match status" value="1"/>
</dbReference>